<dbReference type="SMART" id="SM00838">
    <property type="entry name" value="EFG_C"/>
    <property type="match status" value="1"/>
</dbReference>
<dbReference type="FunFam" id="3.40.50.300:FF:000514">
    <property type="entry name" value="Ribosome-releasing factor 2, mitochondrial"/>
    <property type="match status" value="1"/>
</dbReference>
<keyword evidence="8" id="KW-1185">Reference proteome</keyword>
<dbReference type="Gene3D" id="3.30.70.870">
    <property type="entry name" value="Elongation Factor G (Translational Gtpase), domain 3"/>
    <property type="match status" value="1"/>
</dbReference>
<keyword evidence="4" id="KW-0342">GTP-binding</keyword>
<dbReference type="InterPro" id="IPR000795">
    <property type="entry name" value="T_Tr_GTP-bd_dom"/>
</dbReference>
<dbReference type="NCBIfam" id="TIGR00231">
    <property type="entry name" value="small_GTP"/>
    <property type="match status" value="1"/>
</dbReference>
<sequence length="797" mass="87600">MVLSKCRLRGIRQNAIGCIIRHYATASVQNPSRLRNMALVAHIDSGKTTLTESILLKSSYLSSSGTVDTGSTTTDFLRVERERGITVQSASIPVKWKDWTFNLIDTPGHADFGMEVESASRVVDGAVVLIDSVEGVEAQTRGVWRQLDRYGVGTRIIFLNKLDRPGASFRSSIQSLLKHRLHKNPMALTLPVASFNHQHYAEGEPGIQGLVDLVRWNVLKWDEEGRVSKHPLPRNVTDLEKFNILPASHPLSSHLVPARTQLLENLSMVSEAFMEILLGLPSDPSAYLQIDNNIIMKHLRKASLDGHVLPVVCGAAMKHIGTELVMDYVGELLPSPTDVNHQLQAANSPAQLLAWKVNWDDKRGWMTFVRVYSGKFSDHFPLVTRQTPLLNTNRNQKEKVSKLLLLYASETKEVDELPFGSVGVILGLKYTRTGDTLISSGVSGSFRSKLRDITPPPAVISASVIPRSHSDLQPVQNALEALTRTDPSLRVDVQEGQILVHGLGALHLEIVEGRLHDEWKVNFELGRRYVSYREALGPLVPSPNWNVWETEINGKPVTLTSPLKVRGLEPHEKGDPVWDGNIVIDEKGKPIPTPESMPGLPLAYAAEGILSALSNSPHSSLPMTHVHIQISGLKNIGSKIPSLITGAIATALRKRIRDAGFGPILEPSVSLKISVGESNLGKVVKDLTERGGQVLDLEDGSNTADGSEDMGGYSDDGVYIPPDWLSPSGSPTSHSRSRSSHVKRSIQAIAPLSQFLDYSNRLRSLSEGHGVFEMSNAGFQEVNEERKFEILREIGRA</sequence>
<keyword evidence="3" id="KW-0496">Mitochondrion</keyword>
<evidence type="ECO:0000313" key="8">
    <source>
        <dbReference type="Proteomes" id="UP000283269"/>
    </source>
</evidence>
<dbReference type="InterPro" id="IPR009000">
    <property type="entry name" value="Transl_B-barrel_sf"/>
</dbReference>
<keyword evidence="2" id="KW-0648">Protein biosynthesis</keyword>
<dbReference type="InterPro" id="IPR053905">
    <property type="entry name" value="EF-G-like_DII"/>
</dbReference>
<evidence type="ECO:0000256" key="3">
    <source>
        <dbReference type="ARBA" id="ARBA00023128"/>
    </source>
</evidence>
<dbReference type="PANTHER" id="PTHR43261">
    <property type="entry name" value="TRANSLATION ELONGATION FACTOR G-RELATED"/>
    <property type="match status" value="1"/>
</dbReference>
<dbReference type="PROSITE" id="PS51722">
    <property type="entry name" value="G_TR_2"/>
    <property type="match status" value="1"/>
</dbReference>
<dbReference type="Pfam" id="PF00679">
    <property type="entry name" value="EFG_C"/>
    <property type="match status" value="1"/>
</dbReference>
<gene>
    <name evidence="7" type="ORF">CVT25_011101</name>
</gene>
<dbReference type="PANTHER" id="PTHR43261:SF1">
    <property type="entry name" value="RIBOSOME-RELEASING FACTOR 2, MITOCHONDRIAL"/>
    <property type="match status" value="1"/>
</dbReference>
<dbReference type="Gene3D" id="3.30.70.240">
    <property type="match status" value="1"/>
</dbReference>
<dbReference type="InterPro" id="IPR031157">
    <property type="entry name" value="G_TR_CS"/>
</dbReference>
<evidence type="ECO:0000256" key="1">
    <source>
        <dbReference type="ARBA" id="ARBA00022741"/>
    </source>
</evidence>
<evidence type="ECO:0000259" key="6">
    <source>
        <dbReference type="PROSITE" id="PS51722"/>
    </source>
</evidence>
<dbReference type="InterPro" id="IPR035647">
    <property type="entry name" value="EFG_III/V"/>
</dbReference>
<dbReference type="Gene3D" id="2.40.30.10">
    <property type="entry name" value="Translation factors"/>
    <property type="match status" value="1"/>
</dbReference>
<dbReference type="Gene3D" id="3.40.50.300">
    <property type="entry name" value="P-loop containing nucleotide triphosphate hydrolases"/>
    <property type="match status" value="1"/>
</dbReference>
<dbReference type="PROSITE" id="PS00301">
    <property type="entry name" value="G_TR_1"/>
    <property type="match status" value="1"/>
</dbReference>
<dbReference type="Pfam" id="PF00009">
    <property type="entry name" value="GTP_EFTU"/>
    <property type="match status" value="1"/>
</dbReference>
<dbReference type="Proteomes" id="UP000283269">
    <property type="component" value="Unassembled WGS sequence"/>
</dbReference>
<dbReference type="PRINTS" id="PR00315">
    <property type="entry name" value="ELONGATNFCT"/>
</dbReference>
<dbReference type="InParanoid" id="A0A409WGL8"/>
<proteinExistence type="predicted"/>
<evidence type="ECO:0000256" key="4">
    <source>
        <dbReference type="ARBA" id="ARBA00023134"/>
    </source>
</evidence>
<evidence type="ECO:0000313" key="7">
    <source>
        <dbReference type="EMBL" id="PPQ77666.1"/>
    </source>
</evidence>
<dbReference type="SUPFAM" id="SSF50447">
    <property type="entry name" value="Translation proteins"/>
    <property type="match status" value="1"/>
</dbReference>
<dbReference type="GO" id="GO:0032790">
    <property type="term" value="P:ribosome disassembly"/>
    <property type="evidence" value="ECO:0007669"/>
    <property type="project" value="TreeGrafter"/>
</dbReference>
<evidence type="ECO:0000256" key="5">
    <source>
        <dbReference type="SAM" id="MobiDB-lite"/>
    </source>
</evidence>
<dbReference type="InterPro" id="IPR005225">
    <property type="entry name" value="Small_GTP-bd"/>
</dbReference>
<protein>
    <recommendedName>
        <fullName evidence="6">Tr-type G domain-containing protein</fullName>
    </recommendedName>
</protein>
<dbReference type="Pfam" id="PF22042">
    <property type="entry name" value="EF-G_D2"/>
    <property type="match status" value="1"/>
</dbReference>
<name>A0A409WGL8_PSICY</name>
<organism evidence="7 8">
    <name type="scientific">Psilocybe cyanescens</name>
    <dbReference type="NCBI Taxonomy" id="93625"/>
    <lineage>
        <taxon>Eukaryota</taxon>
        <taxon>Fungi</taxon>
        <taxon>Dikarya</taxon>
        <taxon>Basidiomycota</taxon>
        <taxon>Agaricomycotina</taxon>
        <taxon>Agaricomycetes</taxon>
        <taxon>Agaricomycetidae</taxon>
        <taxon>Agaricales</taxon>
        <taxon>Agaricineae</taxon>
        <taxon>Strophariaceae</taxon>
        <taxon>Psilocybe</taxon>
    </lineage>
</organism>
<dbReference type="GO" id="GO:0005759">
    <property type="term" value="C:mitochondrial matrix"/>
    <property type="evidence" value="ECO:0007669"/>
    <property type="project" value="UniProtKB-ARBA"/>
</dbReference>
<dbReference type="SUPFAM" id="SSF54980">
    <property type="entry name" value="EF-G C-terminal domain-like"/>
    <property type="match status" value="2"/>
</dbReference>
<dbReference type="STRING" id="93625.A0A409WGL8"/>
<dbReference type="Pfam" id="PF14492">
    <property type="entry name" value="EFG_III"/>
    <property type="match status" value="1"/>
</dbReference>
<feature type="domain" description="Tr-type G" evidence="6">
    <location>
        <begin position="32"/>
        <end position="337"/>
    </location>
</feature>
<dbReference type="InterPro" id="IPR000640">
    <property type="entry name" value="EFG_V-like"/>
</dbReference>
<dbReference type="EMBL" id="NHYD01003434">
    <property type="protein sequence ID" value="PPQ77666.1"/>
    <property type="molecule type" value="Genomic_DNA"/>
</dbReference>
<dbReference type="InterPro" id="IPR041095">
    <property type="entry name" value="EFG_II"/>
</dbReference>
<feature type="region of interest" description="Disordered" evidence="5">
    <location>
        <begin position="723"/>
        <end position="742"/>
    </location>
</feature>
<dbReference type="GO" id="GO:0032543">
    <property type="term" value="P:mitochondrial translation"/>
    <property type="evidence" value="ECO:0007669"/>
    <property type="project" value="TreeGrafter"/>
</dbReference>
<comment type="caution">
    <text evidence="7">The sequence shown here is derived from an EMBL/GenBank/DDBJ whole genome shotgun (WGS) entry which is preliminary data.</text>
</comment>
<reference evidence="7 8" key="1">
    <citation type="journal article" date="2018" name="Evol. Lett.">
        <title>Horizontal gene cluster transfer increased hallucinogenic mushroom diversity.</title>
        <authorList>
            <person name="Reynolds H.T."/>
            <person name="Vijayakumar V."/>
            <person name="Gluck-Thaler E."/>
            <person name="Korotkin H.B."/>
            <person name="Matheny P.B."/>
            <person name="Slot J.C."/>
        </authorList>
    </citation>
    <scope>NUCLEOTIDE SEQUENCE [LARGE SCALE GENOMIC DNA]</scope>
    <source>
        <strain evidence="7 8">2631</strain>
    </source>
</reference>
<accession>A0A409WGL8</accession>
<dbReference type="GO" id="GO:0003924">
    <property type="term" value="F:GTPase activity"/>
    <property type="evidence" value="ECO:0007669"/>
    <property type="project" value="InterPro"/>
</dbReference>
<dbReference type="FunCoup" id="A0A409WGL8">
    <property type="interactions" value="78"/>
</dbReference>
<dbReference type="InterPro" id="IPR027417">
    <property type="entry name" value="P-loop_NTPase"/>
</dbReference>
<dbReference type="OrthoDB" id="198619at2759"/>
<keyword evidence="1" id="KW-0547">Nucleotide-binding</keyword>
<dbReference type="AlphaFoldDB" id="A0A409WGL8"/>
<dbReference type="SUPFAM" id="SSF52540">
    <property type="entry name" value="P-loop containing nucleoside triphosphate hydrolases"/>
    <property type="match status" value="1"/>
</dbReference>
<dbReference type="GO" id="GO:0005525">
    <property type="term" value="F:GTP binding"/>
    <property type="evidence" value="ECO:0007669"/>
    <property type="project" value="UniProtKB-KW"/>
</dbReference>
<evidence type="ECO:0000256" key="2">
    <source>
        <dbReference type="ARBA" id="ARBA00022917"/>
    </source>
</evidence>